<dbReference type="PANTHER" id="PTHR45630">
    <property type="entry name" value="CATION-TRANSPORTING ATPASE-RELATED"/>
    <property type="match status" value="1"/>
</dbReference>
<dbReference type="GO" id="GO:0019829">
    <property type="term" value="F:ATPase-coupled monoatomic cation transmembrane transporter activity"/>
    <property type="evidence" value="ECO:0007669"/>
    <property type="project" value="TreeGrafter"/>
</dbReference>
<keyword evidence="6" id="KW-0460">Magnesium</keyword>
<organism evidence="12">
    <name type="scientific">Aureoumbra lagunensis</name>
    <dbReference type="NCBI Taxonomy" id="44058"/>
    <lineage>
        <taxon>Eukaryota</taxon>
        <taxon>Sar</taxon>
        <taxon>Stramenopiles</taxon>
        <taxon>Ochrophyta</taxon>
        <taxon>Pelagophyceae</taxon>
        <taxon>Pelagomonadales</taxon>
        <taxon>Aureoumbra</taxon>
    </lineage>
</organism>
<keyword evidence="5" id="KW-0067">ATP-binding</keyword>
<dbReference type="GO" id="GO:0046872">
    <property type="term" value="F:metal ion binding"/>
    <property type="evidence" value="ECO:0007669"/>
    <property type="project" value="UniProtKB-KW"/>
</dbReference>
<proteinExistence type="predicted"/>
<dbReference type="Gene3D" id="3.40.50.1000">
    <property type="entry name" value="HAD superfamily/HAD-like"/>
    <property type="match status" value="1"/>
</dbReference>
<dbReference type="InterPro" id="IPR006544">
    <property type="entry name" value="P-type_TPase_V"/>
</dbReference>
<dbReference type="EMBL" id="HBIJ01008155">
    <property type="protein sequence ID" value="CAE0365011.1"/>
    <property type="molecule type" value="Transcribed_RNA"/>
</dbReference>
<dbReference type="GO" id="GO:0016020">
    <property type="term" value="C:membrane"/>
    <property type="evidence" value="ECO:0007669"/>
    <property type="project" value="UniProtKB-SubCell"/>
</dbReference>
<dbReference type="InterPro" id="IPR036412">
    <property type="entry name" value="HAD-like_sf"/>
</dbReference>
<dbReference type="GO" id="GO:0005524">
    <property type="term" value="F:ATP binding"/>
    <property type="evidence" value="ECO:0007669"/>
    <property type="project" value="UniProtKB-KW"/>
</dbReference>
<dbReference type="AlphaFoldDB" id="A0A7S3NFW8"/>
<dbReference type="InterPro" id="IPR023299">
    <property type="entry name" value="ATPase_P-typ_cyto_dom_N"/>
</dbReference>
<evidence type="ECO:0000256" key="6">
    <source>
        <dbReference type="ARBA" id="ARBA00022842"/>
    </source>
</evidence>
<keyword evidence="4" id="KW-0547">Nucleotide-binding</keyword>
<dbReference type="Gene3D" id="3.40.1110.10">
    <property type="entry name" value="Calcium-transporting ATPase, cytoplasmic domain N"/>
    <property type="match status" value="1"/>
</dbReference>
<evidence type="ECO:0000256" key="2">
    <source>
        <dbReference type="ARBA" id="ARBA00022692"/>
    </source>
</evidence>
<keyword evidence="3" id="KW-0479">Metal-binding</keyword>
<accession>A0A7S3NFW8</accession>
<evidence type="ECO:0000256" key="11">
    <source>
        <dbReference type="SAM" id="Phobius"/>
    </source>
</evidence>
<feature type="transmembrane region" description="Helical" evidence="11">
    <location>
        <begin position="753"/>
        <end position="778"/>
    </location>
</feature>
<keyword evidence="2 11" id="KW-0812">Transmembrane</keyword>
<evidence type="ECO:0000256" key="5">
    <source>
        <dbReference type="ARBA" id="ARBA00022840"/>
    </source>
</evidence>
<evidence type="ECO:0000256" key="4">
    <source>
        <dbReference type="ARBA" id="ARBA00022741"/>
    </source>
</evidence>
<evidence type="ECO:0000256" key="3">
    <source>
        <dbReference type="ARBA" id="ARBA00022723"/>
    </source>
</evidence>
<feature type="transmembrane region" description="Helical" evidence="11">
    <location>
        <begin position="663"/>
        <end position="683"/>
    </location>
</feature>
<keyword evidence="10" id="KW-0175">Coiled coil</keyword>
<keyword evidence="8 11" id="KW-1133">Transmembrane helix</keyword>
<dbReference type="InterPro" id="IPR023298">
    <property type="entry name" value="ATPase_P-typ_TM_dom_sf"/>
</dbReference>
<feature type="coiled-coil region" evidence="10">
    <location>
        <begin position="778"/>
        <end position="805"/>
    </location>
</feature>
<dbReference type="SUPFAM" id="SSF81660">
    <property type="entry name" value="Metal cation-transporting ATPase, ATP-binding domain N"/>
    <property type="match status" value="1"/>
</dbReference>
<evidence type="ECO:0000256" key="10">
    <source>
        <dbReference type="SAM" id="Coils"/>
    </source>
</evidence>
<evidence type="ECO:0000256" key="1">
    <source>
        <dbReference type="ARBA" id="ARBA00004141"/>
    </source>
</evidence>
<evidence type="ECO:0000256" key="8">
    <source>
        <dbReference type="ARBA" id="ARBA00022989"/>
    </source>
</evidence>
<dbReference type="PANTHER" id="PTHR45630:SF6">
    <property type="entry name" value="CATION-TRANSPORTING P-TYPE ATPASE N-TERMINAL DOMAIN-CONTAINING PROTEIN"/>
    <property type="match status" value="1"/>
</dbReference>
<sequence length="819" mass="88178">MSVWAEVYANGETRRAALVKGSPEAIRSLLGKGSAPAWYESTYSSLAESGMRILALAYKWMPSDSKGKDELPTRPELESDLSFAGFIAFECKTRADSEVVCRALLDSAHRVAMVTGDAPLTALHVARATRIAHSDAPALVLAIDESAPLGTSWKSPYTPPRCKSRPFILSQVEDLALEYALVVTESALIQAAIQNREKNAPLTASMRGVASNVDDDLTHIELKAARELAEDEVWFAAAKAACVFARCSPQGKARLCRSLQRLEGAACVLMCGDGGNDVGALKQADVGLALLAGYGEANTTTDGGYADLGTKLAQGRALTSNNDSSNAEDILNAQAEALAEARARGADIRKQTIAKKQKELMGKQQAWLKEEMEARAARGETGLGAQFAAVKSVTLRLRTELTKEIEKIDAQLGSAYDNKDVTDSNKSAADQVAELLGGGSGGDDPNSLPMIRPGDASVAAPFTSRAPSIRAVVDLIRQGRCTLLSSLQQQQIMCLESIISAYTLAALSLEGARSSERQMMASGWLLIVASLAFSYATPLEKMSPVRPLSSLADYSVVFSILGQGAIHIFCMRQAVKLATDRMGPTALDAVVNFQRRARAGEVAAEEIDEDDIMAWFSSIWSTPFLPNLLNTSVFLVETSQMVAVMLVNYKGRPWMKGMLENHALFLSLFLAVAGLVLCAWGFVPQINSAIHLAEFPDDAYRFKIVGLVGASLIGTFIWDRISTAIFAPHIIRAQLQEARSTTLADLVPVGTTALKVVCGAFLLAQGNLLIIGAAVYLYRQYSQKMAEAQRERKAKLIQLASENKNDNEQITSSNTSSKH</sequence>
<evidence type="ECO:0000313" key="12">
    <source>
        <dbReference type="EMBL" id="CAE0365011.1"/>
    </source>
</evidence>
<keyword evidence="9 11" id="KW-0472">Membrane</keyword>
<evidence type="ECO:0008006" key="13">
    <source>
        <dbReference type="Google" id="ProtNLM"/>
    </source>
</evidence>
<evidence type="ECO:0000256" key="9">
    <source>
        <dbReference type="ARBA" id="ARBA00023136"/>
    </source>
</evidence>
<dbReference type="SUPFAM" id="SSF81665">
    <property type="entry name" value="Calcium ATPase, transmembrane domain M"/>
    <property type="match status" value="1"/>
</dbReference>
<gene>
    <name evidence="12" type="ORF">ALAG00032_LOCUS5753</name>
</gene>
<comment type="subcellular location">
    <subcellularLocation>
        <location evidence="1">Membrane</location>
        <topology evidence="1">Multi-pass membrane protein</topology>
    </subcellularLocation>
</comment>
<dbReference type="SUPFAM" id="SSF56784">
    <property type="entry name" value="HAD-like"/>
    <property type="match status" value="1"/>
</dbReference>
<keyword evidence="7" id="KW-1278">Translocase</keyword>
<name>A0A7S3NFW8_9STRA</name>
<reference evidence="12" key="1">
    <citation type="submission" date="2021-01" db="EMBL/GenBank/DDBJ databases">
        <authorList>
            <person name="Corre E."/>
            <person name="Pelletier E."/>
            <person name="Niang G."/>
            <person name="Scheremetjew M."/>
            <person name="Finn R."/>
            <person name="Kale V."/>
            <person name="Holt S."/>
            <person name="Cochrane G."/>
            <person name="Meng A."/>
            <person name="Brown T."/>
            <person name="Cohen L."/>
        </authorList>
    </citation>
    <scope>NUCLEOTIDE SEQUENCE</scope>
    <source>
        <strain evidence="12">CCMP1510</strain>
    </source>
</reference>
<evidence type="ECO:0000256" key="7">
    <source>
        <dbReference type="ARBA" id="ARBA00022967"/>
    </source>
</evidence>
<dbReference type="GO" id="GO:0140358">
    <property type="term" value="F:P-type transmembrane transporter activity"/>
    <property type="evidence" value="ECO:0007669"/>
    <property type="project" value="InterPro"/>
</dbReference>
<dbReference type="InterPro" id="IPR023214">
    <property type="entry name" value="HAD_sf"/>
</dbReference>
<protein>
    <recommendedName>
        <fullName evidence="13">Cation-transporting P-type ATPase C-terminal domain-containing protein</fullName>
    </recommendedName>
</protein>